<dbReference type="SUPFAM" id="SSF55874">
    <property type="entry name" value="ATPase domain of HSP90 chaperone/DNA topoisomerase II/histidine kinase"/>
    <property type="match status" value="1"/>
</dbReference>
<keyword evidence="5" id="KW-0597">Phosphoprotein</keyword>
<evidence type="ECO:0000313" key="21">
    <source>
        <dbReference type="Proteomes" id="UP000199071"/>
    </source>
</evidence>
<dbReference type="InterPro" id="IPR000700">
    <property type="entry name" value="PAS-assoc_C"/>
</dbReference>
<accession>A0A1G6DJG4</accession>
<dbReference type="PROSITE" id="PS50112">
    <property type="entry name" value="PAS"/>
    <property type="match status" value="1"/>
</dbReference>
<evidence type="ECO:0000256" key="3">
    <source>
        <dbReference type="ARBA" id="ARBA00021740"/>
    </source>
</evidence>
<keyword evidence="14" id="KW-0157">Chromophore</keyword>
<dbReference type="GO" id="GO:0005524">
    <property type="term" value="F:ATP binding"/>
    <property type="evidence" value="ECO:0007669"/>
    <property type="project" value="UniProtKB-KW"/>
</dbReference>
<dbReference type="InterPro" id="IPR011102">
    <property type="entry name" value="Sig_transdc_His_kinase_HWE"/>
</dbReference>
<evidence type="ECO:0000256" key="8">
    <source>
        <dbReference type="ARBA" id="ARBA00022643"/>
    </source>
</evidence>
<dbReference type="AlphaFoldDB" id="A0A1G6DJG4"/>
<feature type="domain" description="PAC" evidence="19">
    <location>
        <begin position="224"/>
        <end position="277"/>
    </location>
</feature>
<dbReference type="NCBIfam" id="TIGR00229">
    <property type="entry name" value="sensory_box"/>
    <property type="match status" value="2"/>
</dbReference>
<comment type="catalytic activity">
    <reaction evidence="1">
        <text>ATP + protein L-histidine = ADP + protein N-phospho-L-histidine.</text>
        <dbReference type="EC" id="2.7.13.3"/>
    </reaction>
</comment>
<proteinExistence type="predicted"/>
<dbReference type="Pfam" id="PF08447">
    <property type="entry name" value="PAS_3"/>
    <property type="match status" value="2"/>
</dbReference>
<keyword evidence="17" id="KW-0175">Coiled coil</keyword>
<dbReference type="STRING" id="665467.SAMN02982931_03445"/>
<dbReference type="InterPro" id="IPR001610">
    <property type="entry name" value="PAC"/>
</dbReference>
<keyword evidence="4" id="KW-0600">Photoreceptor protein</keyword>
<dbReference type="Gene3D" id="2.10.70.100">
    <property type="match status" value="1"/>
</dbReference>
<evidence type="ECO:0000313" key="20">
    <source>
        <dbReference type="EMBL" id="SDB44965.1"/>
    </source>
</evidence>
<keyword evidence="21" id="KW-1185">Reference proteome</keyword>
<evidence type="ECO:0000256" key="17">
    <source>
        <dbReference type="SAM" id="Coils"/>
    </source>
</evidence>
<sequence length="468" mass="51926">MSEDEARSEELLRRIATLEQALARSEARFRAFTDAVPHHVWTSRPDGMLDWFNPRVYEYSGARQGELDGEGWAGIVHPDDLAAAAKGWAEALVAGQFYQVEFRLRRHDGVYRHHIARAVPIYDRSGTLVQWIGTNTDIDDQMRDAQALRQSETRLKLAQYAAGIASIEIDIEAGTISGSEAFWEMWGLSPREKAPLAMFEAMVVPEDQHLRSNARNRADGSASPSAEYRIRRGDTGEIRWLARHIDFTRGITGTPTRMFGVIQDITERKQAEARQEMLTHELEHRIKNILATVSAIASKTLRNTDLDSAREALAERLRALANAHDILTFRKWTEASVAEVVESTLSAFAKQTTFTGPSVSLDPKKALSLALAVNELATNAQKYGALSVEGGRVEVLWRIDDEAAGGPQFTWSWREIGGPEVSPPTRQGFGTFLIERVLASDFGGSVRIEYAPDGVECVLTAPSPTPLS</sequence>
<protein>
    <recommendedName>
        <fullName evidence="3">Blue-light-activated histidine kinase</fullName>
        <ecNumber evidence="2">2.7.13.3</ecNumber>
    </recommendedName>
</protein>
<evidence type="ECO:0000256" key="6">
    <source>
        <dbReference type="ARBA" id="ARBA00022606"/>
    </source>
</evidence>
<keyword evidence="12" id="KW-0418">Kinase</keyword>
<dbReference type="PANTHER" id="PTHR41523:SF7">
    <property type="entry name" value="HISTIDINE KINASE"/>
    <property type="match status" value="1"/>
</dbReference>
<organism evidence="20 21">
    <name type="scientific">Bauldia litoralis</name>
    <dbReference type="NCBI Taxonomy" id="665467"/>
    <lineage>
        <taxon>Bacteria</taxon>
        <taxon>Pseudomonadati</taxon>
        <taxon>Pseudomonadota</taxon>
        <taxon>Alphaproteobacteria</taxon>
        <taxon>Hyphomicrobiales</taxon>
        <taxon>Kaistiaceae</taxon>
        <taxon>Bauldia</taxon>
    </lineage>
</organism>
<keyword evidence="16" id="KW-0675">Receptor</keyword>
<keyword evidence="9" id="KW-0808">Transferase</keyword>
<dbReference type="CDD" id="cd00130">
    <property type="entry name" value="PAS"/>
    <property type="match status" value="1"/>
</dbReference>
<keyword evidence="11" id="KW-0547">Nucleotide-binding</keyword>
<evidence type="ECO:0000256" key="12">
    <source>
        <dbReference type="ARBA" id="ARBA00022777"/>
    </source>
</evidence>
<dbReference type="EC" id="2.7.13.3" evidence="2"/>
<dbReference type="FunFam" id="3.30.450.20:FF:000099">
    <property type="entry name" value="Sensory box sensor histidine kinase"/>
    <property type="match status" value="1"/>
</dbReference>
<dbReference type="RefSeq" id="WP_175478497.1">
    <property type="nucleotide sequence ID" value="NZ_FMXQ01000007.1"/>
</dbReference>
<name>A0A1G6DJG4_9HYPH</name>
<feature type="coiled-coil region" evidence="17">
    <location>
        <begin position="1"/>
        <end position="28"/>
    </location>
</feature>
<dbReference type="Gene3D" id="3.30.565.10">
    <property type="entry name" value="Histidine kinase-like ATPase, C-terminal domain"/>
    <property type="match status" value="1"/>
</dbReference>
<evidence type="ECO:0000256" key="16">
    <source>
        <dbReference type="ARBA" id="ARBA00023170"/>
    </source>
</evidence>
<dbReference type="CDD" id="cd16936">
    <property type="entry name" value="HATPase_RsbW-like"/>
    <property type="match status" value="1"/>
</dbReference>
<evidence type="ECO:0000256" key="13">
    <source>
        <dbReference type="ARBA" id="ARBA00022840"/>
    </source>
</evidence>
<feature type="domain" description="PAC" evidence="19">
    <location>
        <begin position="98"/>
        <end position="150"/>
    </location>
</feature>
<dbReference type="GO" id="GO:0009881">
    <property type="term" value="F:photoreceptor activity"/>
    <property type="evidence" value="ECO:0007669"/>
    <property type="project" value="UniProtKB-KW"/>
</dbReference>
<evidence type="ECO:0000256" key="2">
    <source>
        <dbReference type="ARBA" id="ARBA00012438"/>
    </source>
</evidence>
<keyword evidence="13" id="KW-0067">ATP-binding</keyword>
<dbReference type="PANTHER" id="PTHR41523">
    <property type="entry name" value="TWO-COMPONENT SYSTEM SENSOR PROTEIN"/>
    <property type="match status" value="1"/>
</dbReference>
<dbReference type="SMART" id="SM00911">
    <property type="entry name" value="HWE_HK"/>
    <property type="match status" value="1"/>
</dbReference>
<keyword evidence="8" id="KW-0288">FMN</keyword>
<evidence type="ECO:0000256" key="11">
    <source>
        <dbReference type="ARBA" id="ARBA00022741"/>
    </source>
</evidence>
<evidence type="ECO:0000259" key="18">
    <source>
        <dbReference type="PROSITE" id="PS50112"/>
    </source>
</evidence>
<reference evidence="20 21" key="1">
    <citation type="submission" date="2016-10" db="EMBL/GenBank/DDBJ databases">
        <authorList>
            <person name="de Groot N.N."/>
        </authorList>
    </citation>
    <scope>NUCLEOTIDE SEQUENCE [LARGE SCALE GENOMIC DNA]</scope>
    <source>
        <strain evidence="20 21">ATCC 35022</strain>
    </source>
</reference>
<evidence type="ECO:0000256" key="15">
    <source>
        <dbReference type="ARBA" id="ARBA00023026"/>
    </source>
</evidence>
<evidence type="ECO:0000256" key="7">
    <source>
        <dbReference type="ARBA" id="ARBA00022630"/>
    </source>
</evidence>
<dbReference type="SMART" id="SM00086">
    <property type="entry name" value="PAC"/>
    <property type="match status" value="2"/>
</dbReference>
<evidence type="ECO:0000256" key="14">
    <source>
        <dbReference type="ARBA" id="ARBA00022991"/>
    </source>
</evidence>
<dbReference type="InterPro" id="IPR013655">
    <property type="entry name" value="PAS_fold_3"/>
</dbReference>
<dbReference type="EMBL" id="FMXQ01000007">
    <property type="protein sequence ID" value="SDB44965.1"/>
    <property type="molecule type" value="Genomic_DNA"/>
</dbReference>
<evidence type="ECO:0000256" key="9">
    <source>
        <dbReference type="ARBA" id="ARBA00022679"/>
    </source>
</evidence>
<keyword evidence="6" id="KW-0716">Sensory transduction</keyword>
<dbReference type="Gene3D" id="3.30.450.20">
    <property type="entry name" value="PAS domain"/>
    <property type="match status" value="2"/>
</dbReference>
<dbReference type="GO" id="GO:0004673">
    <property type="term" value="F:protein histidine kinase activity"/>
    <property type="evidence" value="ECO:0007669"/>
    <property type="project" value="UniProtKB-EC"/>
</dbReference>
<gene>
    <name evidence="20" type="ORF">SAMN02982931_03445</name>
</gene>
<dbReference type="InterPro" id="IPR035965">
    <property type="entry name" value="PAS-like_dom_sf"/>
</dbReference>
<evidence type="ECO:0000256" key="10">
    <source>
        <dbReference type="ARBA" id="ARBA00022737"/>
    </source>
</evidence>
<feature type="domain" description="PAS" evidence="18">
    <location>
        <begin position="25"/>
        <end position="95"/>
    </location>
</feature>
<dbReference type="PROSITE" id="PS50113">
    <property type="entry name" value="PAC"/>
    <property type="match status" value="2"/>
</dbReference>
<evidence type="ECO:0000256" key="4">
    <source>
        <dbReference type="ARBA" id="ARBA00022543"/>
    </source>
</evidence>
<dbReference type="SUPFAM" id="SSF55785">
    <property type="entry name" value="PYP-like sensor domain (PAS domain)"/>
    <property type="match status" value="2"/>
</dbReference>
<keyword evidence="7" id="KW-0285">Flavoprotein</keyword>
<dbReference type="Proteomes" id="UP000199071">
    <property type="component" value="Unassembled WGS sequence"/>
</dbReference>
<dbReference type="InterPro" id="IPR036890">
    <property type="entry name" value="HATPase_C_sf"/>
</dbReference>
<evidence type="ECO:0000256" key="1">
    <source>
        <dbReference type="ARBA" id="ARBA00000085"/>
    </source>
</evidence>
<keyword evidence="10" id="KW-0677">Repeat</keyword>
<evidence type="ECO:0000256" key="5">
    <source>
        <dbReference type="ARBA" id="ARBA00022553"/>
    </source>
</evidence>
<dbReference type="Pfam" id="PF07536">
    <property type="entry name" value="HWE_HK"/>
    <property type="match status" value="1"/>
</dbReference>
<keyword evidence="15" id="KW-0843">Virulence</keyword>
<dbReference type="InterPro" id="IPR000014">
    <property type="entry name" value="PAS"/>
</dbReference>
<evidence type="ECO:0000259" key="19">
    <source>
        <dbReference type="PROSITE" id="PS50113"/>
    </source>
</evidence>